<comment type="caution">
    <text evidence="1">The sequence shown here is derived from an EMBL/GenBank/DDBJ whole genome shotgun (WGS) entry which is preliminary data.</text>
</comment>
<dbReference type="Proteomes" id="UP000276133">
    <property type="component" value="Unassembled WGS sequence"/>
</dbReference>
<accession>A0A3M7QIK5</accession>
<evidence type="ECO:0000313" key="1">
    <source>
        <dbReference type="EMBL" id="RNA10974.1"/>
    </source>
</evidence>
<dbReference type="EMBL" id="REGN01006079">
    <property type="protein sequence ID" value="RNA10974.1"/>
    <property type="molecule type" value="Genomic_DNA"/>
</dbReference>
<proteinExistence type="predicted"/>
<dbReference type="AlphaFoldDB" id="A0A3M7QIK5"/>
<name>A0A3M7QIK5_BRAPC</name>
<reference evidence="1 2" key="1">
    <citation type="journal article" date="2018" name="Sci. Rep.">
        <title>Genomic signatures of local adaptation to the degree of environmental predictability in rotifers.</title>
        <authorList>
            <person name="Franch-Gras L."/>
            <person name="Hahn C."/>
            <person name="Garcia-Roger E.M."/>
            <person name="Carmona M.J."/>
            <person name="Serra M."/>
            <person name="Gomez A."/>
        </authorList>
    </citation>
    <scope>NUCLEOTIDE SEQUENCE [LARGE SCALE GENOMIC DNA]</scope>
    <source>
        <strain evidence="1">HYR1</strain>
    </source>
</reference>
<organism evidence="1 2">
    <name type="scientific">Brachionus plicatilis</name>
    <name type="common">Marine rotifer</name>
    <name type="synonym">Brachionus muelleri</name>
    <dbReference type="NCBI Taxonomy" id="10195"/>
    <lineage>
        <taxon>Eukaryota</taxon>
        <taxon>Metazoa</taxon>
        <taxon>Spiralia</taxon>
        <taxon>Gnathifera</taxon>
        <taxon>Rotifera</taxon>
        <taxon>Eurotatoria</taxon>
        <taxon>Monogononta</taxon>
        <taxon>Pseudotrocha</taxon>
        <taxon>Ploima</taxon>
        <taxon>Brachionidae</taxon>
        <taxon>Brachionus</taxon>
    </lineage>
</organism>
<protein>
    <submittedName>
        <fullName evidence="1">Uncharacterized protein</fullName>
    </submittedName>
</protein>
<keyword evidence="2" id="KW-1185">Reference proteome</keyword>
<evidence type="ECO:0000313" key="2">
    <source>
        <dbReference type="Proteomes" id="UP000276133"/>
    </source>
</evidence>
<gene>
    <name evidence="1" type="ORF">BpHYR1_006952</name>
</gene>
<sequence length="70" mass="8221">MTITLLRMLLRSKKLTFRYLVKEKVKRKCKKANNHDNCLNVAKAIDKPQEQNATNAKIVDWIYILSFQSP</sequence>